<dbReference type="InterPro" id="IPR052922">
    <property type="entry name" value="Cytidylate_Kinase-2"/>
</dbReference>
<evidence type="ECO:0000313" key="2">
    <source>
        <dbReference type="Proteomes" id="UP000027456"/>
    </source>
</evidence>
<dbReference type="OrthoDB" id="65590at2759"/>
<dbReference type="CDD" id="cd02019">
    <property type="entry name" value="NK"/>
    <property type="match status" value="1"/>
</dbReference>
<accession>A0A074RRM9</accession>
<proteinExistence type="predicted"/>
<dbReference type="Proteomes" id="UP000027456">
    <property type="component" value="Unassembled WGS sequence"/>
</dbReference>
<protein>
    <submittedName>
        <fullName evidence="1">AAA domain protein</fullName>
    </submittedName>
</protein>
<sequence>MSSHQGSRPLLGDSHGHYKIAIVGNSGTGKSTLCKDLAELLSLPALSLDHVHWNPGWVETPKDEFRDQVQQFMDEHPEGWVIDGNYMSHIGPIVQDAATDVLWLDPPLLLNFWRVLLRTFGRMFRYTPPCAPGCDESLISVFASSDSILLWCLTHHHVQRTRNLPKWESECAERGEGRWRRFSGWGSDLDAWLAWLKESIKSI</sequence>
<gene>
    <name evidence="1" type="ORF">V565_098200</name>
</gene>
<dbReference type="AlphaFoldDB" id="A0A074RRM9"/>
<organism evidence="1 2">
    <name type="scientific">Rhizoctonia solani 123E</name>
    <dbReference type="NCBI Taxonomy" id="1423351"/>
    <lineage>
        <taxon>Eukaryota</taxon>
        <taxon>Fungi</taxon>
        <taxon>Dikarya</taxon>
        <taxon>Basidiomycota</taxon>
        <taxon>Agaricomycotina</taxon>
        <taxon>Agaricomycetes</taxon>
        <taxon>Cantharellales</taxon>
        <taxon>Ceratobasidiaceae</taxon>
        <taxon>Rhizoctonia</taxon>
    </lineage>
</organism>
<dbReference type="InterPro" id="IPR027417">
    <property type="entry name" value="P-loop_NTPase"/>
</dbReference>
<evidence type="ECO:0000313" key="1">
    <source>
        <dbReference type="EMBL" id="KEP49554.1"/>
    </source>
</evidence>
<dbReference type="HOGENOM" id="CLU_092618_1_1_1"/>
<reference evidence="1 2" key="1">
    <citation type="submission" date="2013-12" db="EMBL/GenBank/DDBJ databases">
        <authorList>
            <person name="Cubeta M."/>
            <person name="Pakala S."/>
            <person name="Fedorova N."/>
            <person name="Thomas E."/>
            <person name="Dean R."/>
            <person name="Jabaji S."/>
            <person name="Neate S."/>
            <person name="Toda T."/>
            <person name="Tavantzis S."/>
            <person name="Vilgalys R."/>
            <person name="Bharathan N."/>
            <person name="Pakala S."/>
            <person name="Losada L.S."/>
            <person name="Zafar N."/>
            <person name="Nierman W."/>
        </authorList>
    </citation>
    <scope>NUCLEOTIDE SEQUENCE [LARGE SCALE GENOMIC DNA]</scope>
    <source>
        <strain evidence="1 2">123E</strain>
    </source>
</reference>
<dbReference type="PANTHER" id="PTHR37816:SF1">
    <property type="entry name" value="TOXIN"/>
    <property type="match status" value="1"/>
</dbReference>
<keyword evidence="2" id="KW-1185">Reference proteome</keyword>
<dbReference type="PANTHER" id="PTHR37816">
    <property type="entry name" value="YALI0E33011P"/>
    <property type="match status" value="1"/>
</dbReference>
<name>A0A074RRM9_9AGAM</name>
<comment type="caution">
    <text evidence="1">The sequence shown here is derived from an EMBL/GenBank/DDBJ whole genome shotgun (WGS) entry which is preliminary data.</text>
</comment>
<dbReference type="Gene3D" id="3.40.50.300">
    <property type="entry name" value="P-loop containing nucleotide triphosphate hydrolases"/>
    <property type="match status" value="1"/>
</dbReference>
<dbReference type="EMBL" id="AZST01000351">
    <property type="protein sequence ID" value="KEP49554.1"/>
    <property type="molecule type" value="Genomic_DNA"/>
</dbReference>
<dbReference type="SUPFAM" id="SSF52540">
    <property type="entry name" value="P-loop containing nucleoside triphosphate hydrolases"/>
    <property type="match status" value="1"/>
</dbReference>